<dbReference type="InterPro" id="IPR001471">
    <property type="entry name" value="AP2/ERF_dom"/>
</dbReference>
<protein>
    <recommendedName>
        <fullName evidence="8">AP2/ERF domain-containing protein</fullName>
    </recommendedName>
</protein>
<evidence type="ECO:0000259" key="8">
    <source>
        <dbReference type="PROSITE" id="PS51032"/>
    </source>
</evidence>
<name>A0A6D2JPK6_9BRAS</name>
<evidence type="ECO:0000313" key="9">
    <source>
        <dbReference type="EMBL" id="CAA7039223.1"/>
    </source>
</evidence>
<dbReference type="OrthoDB" id="1902708at2759"/>
<dbReference type="PANTHER" id="PTHR31677">
    <property type="entry name" value="AP2 DOMAIN CLASS TRANSCRIPTION FACTOR"/>
    <property type="match status" value="1"/>
</dbReference>
<dbReference type="Gene3D" id="3.30.730.10">
    <property type="entry name" value="AP2/ERF domain"/>
    <property type="match status" value="1"/>
</dbReference>
<dbReference type="AlphaFoldDB" id="A0A6D2JPK6"/>
<keyword evidence="5" id="KW-0804">Transcription</keyword>
<evidence type="ECO:0000256" key="2">
    <source>
        <dbReference type="ARBA" id="ARBA00022745"/>
    </source>
</evidence>
<evidence type="ECO:0000256" key="7">
    <source>
        <dbReference type="ARBA" id="ARBA00024343"/>
    </source>
</evidence>
<keyword evidence="6" id="KW-0539">Nucleus</keyword>
<evidence type="ECO:0000313" key="10">
    <source>
        <dbReference type="Proteomes" id="UP000467841"/>
    </source>
</evidence>
<comment type="caution">
    <text evidence="9">The sequence shown here is derived from an EMBL/GenBank/DDBJ whole genome shotgun (WGS) entry which is preliminary data.</text>
</comment>
<evidence type="ECO:0000256" key="3">
    <source>
        <dbReference type="ARBA" id="ARBA00023015"/>
    </source>
</evidence>
<dbReference type="GO" id="GO:0003677">
    <property type="term" value="F:DNA binding"/>
    <property type="evidence" value="ECO:0007669"/>
    <property type="project" value="UniProtKB-KW"/>
</dbReference>
<dbReference type="InterPro" id="IPR016177">
    <property type="entry name" value="DNA-bd_dom_sf"/>
</dbReference>
<dbReference type="GO" id="GO:0009873">
    <property type="term" value="P:ethylene-activated signaling pathway"/>
    <property type="evidence" value="ECO:0007669"/>
    <property type="project" value="UniProtKB-KW"/>
</dbReference>
<evidence type="ECO:0000256" key="1">
    <source>
        <dbReference type="ARBA" id="ARBA00004123"/>
    </source>
</evidence>
<keyword evidence="4" id="KW-0238">DNA-binding</keyword>
<dbReference type="PRINTS" id="PR00367">
    <property type="entry name" value="ETHRSPELEMNT"/>
</dbReference>
<keyword evidence="2" id="KW-0936">Ethylene signaling pathway</keyword>
<dbReference type="Proteomes" id="UP000467841">
    <property type="component" value="Unassembled WGS sequence"/>
</dbReference>
<dbReference type="FunFam" id="3.30.730.10:FF:000001">
    <property type="entry name" value="Ethylene-responsive transcription factor 2"/>
    <property type="match status" value="1"/>
</dbReference>
<keyword evidence="3" id="KW-0805">Transcription regulation</keyword>
<dbReference type="CDD" id="cd00018">
    <property type="entry name" value="AP2"/>
    <property type="match status" value="1"/>
</dbReference>
<evidence type="ECO:0000256" key="5">
    <source>
        <dbReference type="ARBA" id="ARBA00023163"/>
    </source>
</evidence>
<accession>A0A6D2JPK6</accession>
<dbReference type="PROSITE" id="PS51032">
    <property type="entry name" value="AP2_ERF"/>
    <property type="match status" value="1"/>
</dbReference>
<dbReference type="SUPFAM" id="SSF54171">
    <property type="entry name" value="DNA-binding domain"/>
    <property type="match status" value="1"/>
</dbReference>
<evidence type="ECO:0000256" key="4">
    <source>
        <dbReference type="ARBA" id="ARBA00023125"/>
    </source>
</evidence>
<comment type="subcellular location">
    <subcellularLocation>
        <location evidence="1">Nucleus</location>
    </subcellularLocation>
</comment>
<gene>
    <name evidence="9" type="ORF">MERR_LOCUS26458</name>
</gene>
<dbReference type="PANTHER" id="PTHR31677:SF245">
    <property type="entry name" value="ETHYLENE-RESPONSIVE TRANSCRIPTION FACTOR ESR1"/>
    <property type="match status" value="1"/>
</dbReference>
<reference evidence="9" key="1">
    <citation type="submission" date="2020-01" db="EMBL/GenBank/DDBJ databases">
        <authorList>
            <person name="Mishra B."/>
        </authorList>
    </citation>
    <scope>NUCLEOTIDE SEQUENCE [LARGE SCALE GENOMIC DNA]</scope>
</reference>
<dbReference type="GO" id="GO:0005634">
    <property type="term" value="C:nucleus"/>
    <property type="evidence" value="ECO:0007669"/>
    <property type="project" value="UniProtKB-SubCell"/>
</dbReference>
<comment type="similarity">
    <text evidence="7">Belongs to the AP2/ERF transcription factor family. ERF subfamily.</text>
</comment>
<feature type="domain" description="AP2/ERF" evidence="8">
    <location>
        <begin position="60"/>
        <end position="117"/>
    </location>
</feature>
<dbReference type="SMART" id="SM00380">
    <property type="entry name" value="AP2"/>
    <property type="match status" value="1"/>
</dbReference>
<dbReference type="GO" id="GO:0003700">
    <property type="term" value="F:DNA-binding transcription factor activity"/>
    <property type="evidence" value="ECO:0007669"/>
    <property type="project" value="InterPro"/>
</dbReference>
<dbReference type="InterPro" id="IPR036955">
    <property type="entry name" value="AP2/ERF_dom_sf"/>
</dbReference>
<keyword evidence="10" id="KW-1185">Reference proteome</keyword>
<dbReference type="EMBL" id="CACVBM020001207">
    <property type="protein sequence ID" value="CAA7039223.1"/>
    <property type="molecule type" value="Genomic_DNA"/>
</dbReference>
<dbReference type="Pfam" id="PF00847">
    <property type="entry name" value="AP2"/>
    <property type="match status" value="1"/>
</dbReference>
<proteinExistence type="inferred from homology"/>
<sequence>MEEALRRFNESTLSLTHDYEHDANLLTRNVTNATASPFNQRQSTKENTVTVAVAGKGTTRYRGVRRRPWGRYAAEIRDPKSKERRWLGTFDTAEEAACAYDCAARVFRGPKARTNFPYPTAIAVPDPRFSFPSKKSSPSSRCPLPSVPLDHSIQEFYGAPAQQWNSNQPLFLRDASHSSRKTLPCNSFNDLSSSSYSQPQTSCISYSASENDTALFPQESSDSGLLQDIVQEFSRKKRNFPPPSSPVPYLSTPMIGHHENSGEFSALSFVSDDNMSQTLTSELDRYGNIQASESGNFDGMSTTADSGYTYGSDTWGFQEMLMYGGQLGCTCRRSWG</sequence>
<evidence type="ECO:0000256" key="6">
    <source>
        <dbReference type="ARBA" id="ARBA00023242"/>
    </source>
</evidence>
<organism evidence="9 10">
    <name type="scientific">Microthlaspi erraticum</name>
    <dbReference type="NCBI Taxonomy" id="1685480"/>
    <lineage>
        <taxon>Eukaryota</taxon>
        <taxon>Viridiplantae</taxon>
        <taxon>Streptophyta</taxon>
        <taxon>Embryophyta</taxon>
        <taxon>Tracheophyta</taxon>
        <taxon>Spermatophyta</taxon>
        <taxon>Magnoliopsida</taxon>
        <taxon>eudicotyledons</taxon>
        <taxon>Gunneridae</taxon>
        <taxon>Pentapetalae</taxon>
        <taxon>rosids</taxon>
        <taxon>malvids</taxon>
        <taxon>Brassicales</taxon>
        <taxon>Brassicaceae</taxon>
        <taxon>Coluteocarpeae</taxon>
        <taxon>Microthlaspi</taxon>
    </lineage>
</organism>